<feature type="transmembrane region" description="Helical" evidence="1">
    <location>
        <begin position="326"/>
        <end position="343"/>
    </location>
</feature>
<accession>A0A2S9V8L8</accession>
<evidence type="ECO:0000313" key="3">
    <source>
        <dbReference type="Proteomes" id="UP000238949"/>
    </source>
</evidence>
<gene>
    <name evidence="2" type="ORF">C6Y40_14755</name>
</gene>
<keyword evidence="1" id="KW-0812">Transmembrane</keyword>
<comment type="caution">
    <text evidence="2">The sequence shown here is derived from an EMBL/GenBank/DDBJ whole genome shotgun (WGS) entry which is preliminary data.</text>
</comment>
<keyword evidence="1" id="KW-0472">Membrane</keyword>
<sequence>MITNSIALATSLLVAIVLFLPRLRQSVQWRATVTPLASIIGSGFLIIAPLLHSVMGKWALLGIILLSILAYTLGSVIRFNIRHAEPELARNPHGSIATLEKASQWALGAAYAISVAFYISLFAAFVFDRLAIADTTLIKLFTSGLLVIIMLVAWLRGARGLETIELFAVTIKLAIIVGVLVALATYDIQVQSAWFKHEAIQSLSHFETLSMLAGMLMVTQGFETTRFMGSNYNAEQRIKAGRYAQWIAIFLYAVFIGLTCPIFLDFPITELNETTISYTLGQAIWVLPILLLVAATASQLSAALADTIGGGGLLKELFHLPISPQFYYVLVIAIAGILVWSSNVFEIINLASKGFALYYLIQTLIAFKLVLLRPKEQRFKSLQLLGLCAIVVSLSFVIGWSIPAPHS</sequence>
<evidence type="ECO:0000313" key="2">
    <source>
        <dbReference type="EMBL" id="PRO72811.1"/>
    </source>
</evidence>
<feature type="transmembrane region" description="Helical" evidence="1">
    <location>
        <begin position="35"/>
        <end position="52"/>
    </location>
</feature>
<evidence type="ECO:0000256" key="1">
    <source>
        <dbReference type="SAM" id="Phobius"/>
    </source>
</evidence>
<feature type="transmembrane region" description="Helical" evidence="1">
    <location>
        <begin position="58"/>
        <end position="81"/>
    </location>
</feature>
<feature type="transmembrane region" description="Helical" evidence="1">
    <location>
        <begin position="102"/>
        <end position="125"/>
    </location>
</feature>
<name>A0A2S9V8L8_9ALTE</name>
<feature type="transmembrane region" description="Helical" evidence="1">
    <location>
        <begin position="137"/>
        <end position="155"/>
    </location>
</feature>
<protein>
    <recommendedName>
        <fullName evidence="4">Amino acid permease</fullName>
    </recommendedName>
</protein>
<feature type="transmembrane region" description="Helical" evidence="1">
    <location>
        <begin position="384"/>
        <end position="402"/>
    </location>
</feature>
<feature type="transmembrane region" description="Helical" evidence="1">
    <location>
        <begin position="355"/>
        <end position="372"/>
    </location>
</feature>
<reference evidence="3" key="1">
    <citation type="journal article" date="2020" name="Int. J. Syst. Evol. Microbiol.">
        <title>Alteromonas alba sp. nov., a marine bacterium isolated from the seawater of the West Pacific Ocean.</title>
        <authorList>
            <person name="Sun C."/>
            <person name="Wu Y.-H."/>
            <person name="Xamxidin M."/>
            <person name="Cheng H."/>
            <person name="Xu X.-W."/>
        </authorList>
    </citation>
    <scope>NUCLEOTIDE SEQUENCE [LARGE SCALE GENOMIC DNA]</scope>
    <source>
        <strain evidence="3">190</strain>
    </source>
</reference>
<dbReference type="EMBL" id="PVNP01000160">
    <property type="protein sequence ID" value="PRO72811.1"/>
    <property type="molecule type" value="Genomic_DNA"/>
</dbReference>
<feature type="transmembrane region" description="Helical" evidence="1">
    <location>
        <begin position="243"/>
        <end position="264"/>
    </location>
</feature>
<dbReference type="Gene3D" id="1.20.1740.10">
    <property type="entry name" value="Amino acid/polyamine transporter I"/>
    <property type="match status" value="1"/>
</dbReference>
<organism evidence="2 3">
    <name type="scientific">Alteromonas alba</name>
    <dbReference type="NCBI Taxonomy" id="2079529"/>
    <lineage>
        <taxon>Bacteria</taxon>
        <taxon>Pseudomonadati</taxon>
        <taxon>Pseudomonadota</taxon>
        <taxon>Gammaproteobacteria</taxon>
        <taxon>Alteromonadales</taxon>
        <taxon>Alteromonadaceae</taxon>
        <taxon>Alteromonas/Salinimonas group</taxon>
        <taxon>Alteromonas</taxon>
    </lineage>
</organism>
<dbReference type="Proteomes" id="UP000238949">
    <property type="component" value="Unassembled WGS sequence"/>
</dbReference>
<keyword evidence="3" id="KW-1185">Reference proteome</keyword>
<proteinExistence type="predicted"/>
<feature type="transmembrane region" description="Helical" evidence="1">
    <location>
        <begin position="284"/>
        <end position="305"/>
    </location>
</feature>
<dbReference type="RefSeq" id="WP_105935245.1">
    <property type="nucleotide sequence ID" value="NZ_PVNP01000160.1"/>
</dbReference>
<dbReference type="AlphaFoldDB" id="A0A2S9V8L8"/>
<dbReference type="OrthoDB" id="271600at2"/>
<feature type="transmembrane region" description="Helical" evidence="1">
    <location>
        <begin position="167"/>
        <end position="186"/>
    </location>
</feature>
<feature type="transmembrane region" description="Helical" evidence="1">
    <location>
        <begin position="6"/>
        <end position="23"/>
    </location>
</feature>
<evidence type="ECO:0008006" key="4">
    <source>
        <dbReference type="Google" id="ProtNLM"/>
    </source>
</evidence>
<feature type="transmembrane region" description="Helical" evidence="1">
    <location>
        <begin position="206"/>
        <end position="222"/>
    </location>
</feature>
<keyword evidence="1" id="KW-1133">Transmembrane helix</keyword>